<gene>
    <name evidence="2" type="ORF">ASIM_LOCUS20446</name>
</gene>
<dbReference type="InterPro" id="IPR042097">
    <property type="entry name" value="Aminopeptidase_N-like_N_sf"/>
</dbReference>
<dbReference type="GO" id="GO:0070006">
    <property type="term" value="F:metalloaminopeptidase activity"/>
    <property type="evidence" value="ECO:0007669"/>
    <property type="project" value="TreeGrafter"/>
</dbReference>
<dbReference type="GO" id="GO:0005737">
    <property type="term" value="C:cytoplasm"/>
    <property type="evidence" value="ECO:0007669"/>
    <property type="project" value="TreeGrafter"/>
</dbReference>
<dbReference type="Pfam" id="PF17900">
    <property type="entry name" value="Peptidase_M1_N"/>
    <property type="match status" value="1"/>
</dbReference>
<dbReference type="InterPro" id="IPR050344">
    <property type="entry name" value="Peptidase_M1_aminopeptidases"/>
</dbReference>
<sequence length="174" mass="19937">MAKWRKSMASYFILPENAPTSLFFPLNHSRKEILDFVWTSNSFLWILSTDMESGPGIRSLVPCFDEPFFKAKWQLKVKHAADMKVLTNTIHTDILIERNETEPGWAITSFGETPPMSSYLLALSIGHYDSMQKISKTGVLVRAWSWTGMETYAEMGLNVRDTNPFHIVIKFIKA</sequence>
<dbReference type="GO" id="GO:0006508">
    <property type="term" value="P:proteolysis"/>
    <property type="evidence" value="ECO:0007669"/>
    <property type="project" value="InterPro"/>
</dbReference>
<dbReference type="GO" id="GO:0042277">
    <property type="term" value="F:peptide binding"/>
    <property type="evidence" value="ECO:0007669"/>
    <property type="project" value="TreeGrafter"/>
</dbReference>
<evidence type="ECO:0000313" key="2">
    <source>
        <dbReference type="EMBL" id="VDK76965.1"/>
    </source>
</evidence>
<protein>
    <submittedName>
        <fullName evidence="4">Peptidase_M1_N domain-containing protein</fullName>
    </submittedName>
</protein>
<dbReference type="GO" id="GO:0005615">
    <property type="term" value="C:extracellular space"/>
    <property type="evidence" value="ECO:0007669"/>
    <property type="project" value="TreeGrafter"/>
</dbReference>
<reference evidence="2 3" key="2">
    <citation type="submission" date="2018-11" db="EMBL/GenBank/DDBJ databases">
        <authorList>
            <consortium name="Pathogen Informatics"/>
        </authorList>
    </citation>
    <scope>NUCLEOTIDE SEQUENCE [LARGE SCALE GENOMIC DNA]</scope>
</reference>
<dbReference type="GO" id="GO:0008270">
    <property type="term" value="F:zinc ion binding"/>
    <property type="evidence" value="ECO:0007669"/>
    <property type="project" value="TreeGrafter"/>
</dbReference>
<proteinExistence type="predicted"/>
<reference evidence="4" key="1">
    <citation type="submission" date="2017-02" db="UniProtKB">
        <authorList>
            <consortium name="WormBaseParasite"/>
        </authorList>
    </citation>
    <scope>IDENTIFICATION</scope>
</reference>
<dbReference type="WBParaSite" id="ASIM_0002107101-mRNA-1">
    <property type="protein sequence ID" value="ASIM_0002107101-mRNA-1"/>
    <property type="gene ID" value="ASIM_0002107101"/>
</dbReference>
<keyword evidence="3" id="KW-1185">Reference proteome</keyword>
<evidence type="ECO:0000313" key="3">
    <source>
        <dbReference type="Proteomes" id="UP000267096"/>
    </source>
</evidence>
<accession>A0A0M3KJ99</accession>
<evidence type="ECO:0000313" key="4">
    <source>
        <dbReference type="WBParaSite" id="ASIM_0002107101-mRNA-1"/>
    </source>
</evidence>
<dbReference type="GO" id="GO:0043171">
    <property type="term" value="P:peptide catabolic process"/>
    <property type="evidence" value="ECO:0007669"/>
    <property type="project" value="TreeGrafter"/>
</dbReference>
<dbReference type="SUPFAM" id="SSF63737">
    <property type="entry name" value="Leukotriene A4 hydrolase N-terminal domain"/>
    <property type="match status" value="1"/>
</dbReference>
<dbReference type="InterPro" id="IPR045357">
    <property type="entry name" value="Aminopeptidase_N-like_N"/>
</dbReference>
<dbReference type="EMBL" id="UYRR01039627">
    <property type="protein sequence ID" value="VDK76965.1"/>
    <property type="molecule type" value="Genomic_DNA"/>
</dbReference>
<dbReference type="Gene3D" id="2.60.40.1730">
    <property type="entry name" value="tricorn interacting facor f3 domain"/>
    <property type="match status" value="1"/>
</dbReference>
<evidence type="ECO:0000259" key="1">
    <source>
        <dbReference type="Pfam" id="PF17900"/>
    </source>
</evidence>
<name>A0A0M3KJ99_ANISI</name>
<dbReference type="Proteomes" id="UP000267096">
    <property type="component" value="Unassembled WGS sequence"/>
</dbReference>
<dbReference type="GO" id="GO:0016020">
    <property type="term" value="C:membrane"/>
    <property type="evidence" value="ECO:0007669"/>
    <property type="project" value="TreeGrafter"/>
</dbReference>
<feature type="domain" description="Aminopeptidase N-like N-terminal" evidence="1">
    <location>
        <begin position="44"/>
        <end position="120"/>
    </location>
</feature>
<dbReference type="InterPro" id="IPR001930">
    <property type="entry name" value="Peptidase_M1"/>
</dbReference>
<dbReference type="OrthoDB" id="5786529at2759"/>
<dbReference type="PANTHER" id="PTHR11533:SF293">
    <property type="entry name" value="AMINOPEPTIDASE-2-RELATED"/>
    <property type="match status" value="1"/>
</dbReference>
<dbReference type="AlphaFoldDB" id="A0A0M3KJ99"/>
<organism evidence="4">
    <name type="scientific">Anisakis simplex</name>
    <name type="common">Herring worm</name>
    <dbReference type="NCBI Taxonomy" id="6269"/>
    <lineage>
        <taxon>Eukaryota</taxon>
        <taxon>Metazoa</taxon>
        <taxon>Ecdysozoa</taxon>
        <taxon>Nematoda</taxon>
        <taxon>Chromadorea</taxon>
        <taxon>Rhabditida</taxon>
        <taxon>Spirurina</taxon>
        <taxon>Ascaridomorpha</taxon>
        <taxon>Ascaridoidea</taxon>
        <taxon>Anisakidae</taxon>
        <taxon>Anisakis</taxon>
        <taxon>Anisakis simplex complex</taxon>
    </lineage>
</organism>
<dbReference type="PRINTS" id="PR00756">
    <property type="entry name" value="ALADIPTASE"/>
</dbReference>
<dbReference type="PANTHER" id="PTHR11533">
    <property type="entry name" value="PROTEASE M1 ZINC METALLOPROTEASE"/>
    <property type="match status" value="1"/>
</dbReference>